<evidence type="ECO:0000256" key="5">
    <source>
        <dbReference type="ARBA" id="ARBA00022605"/>
    </source>
</evidence>
<evidence type="ECO:0000259" key="12">
    <source>
        <dbReference type="Pfam" id="PF00291"/>
    </source>
</evidence>
<organism evidence="13 14">
    <name type="scientific">Butyricimonas faecihominis</name>
    <dbReference type="NCBI Taxonomy" id="1472416"/>
    <lineage>
        <taxon>Bacteria</taxon>
        <taxon>Pseudomonadati</taxon>
        <taxon>Bacteroidota</taxon>
        <taxon>Bacteroidia</taxon>
        <taxon>Bacteroidales</taxon>
        <taxon>Odoribacteraceae</taxon>
        <taxon>Butyricimonas</taxon>
    </lineage>
</organism>
<dbReference type="EMBL" id="JACIES010000005">
    <property type="protein sequence ID" value="MBB4026534.1"/>
    <property type="molecule type" value="Genomic_DNA"/>
</dbReference>
<feature type="modified residue" description="N6-(pyridoxal phosphate)lysine" evidence="11">
    <location>
        <position position="44"/>
    </location>
</feature>
<name>A0A7W6HY62_9BACT</name>
<keyword evidence="5" id="KW-0028">Amino-acid biosynthesis</keyword>
<evidence type="ECO:0000313" key="13">
    <source>
        <dbReference type="EMBL" id="MBB4026534.1"/>
    </source>
</evidence>
<feature type="domain" description="Tryptophan synthase beta chain-like PALP" evidence="12">
    <location>
        <begin position="8"/>
        <end position="286"/>
    </location>
</feature>
<comment type="catalytic activity">
    <reaction evidence="9">
        <text>O-acetyl-L-serine + hydrogen sulfide = L-cysteine + acetate</text>
        <dbReference type="Rhea" id="RHEA:14829"/>
        <dbReference type="ChEBI" id="CHEBI:29919"/>
        <dbReference type="ChEBI" id="CHEBI:30089"/>
        <dbReference type="ChEBI" id="CHEBI:35235"/>
        <dbReference type="ChEBI" id="CHEBI:58340"/>
        <dbReference type="EC" id="2.5.1.47"/>
    </reaction>
</comment>
<reference evidence="13 14" key="1">
    <citation type="submission" date="2020-08" db="EMBL/GenBank/DDBJ databases">
        <title>Genomic Encyclopedia of Type Strains, Phase IV (KMG-IV): sequencing the most valuable type-strain genomes for metagenomic binning, comparative biology and taxonomic classification.</title>
        <authorList>
            <person name="Goeker M."/>
        </authorList>
    </citation>
    <scope>NUCLEOTIDE SEQUENCE [LARGE SCALE GENOMIC DNA]</scope>
    <source>
        <strain evidence="13 14">DSM 105721</strain>
    </source>
</reference>
<dbReference type="GO" id="GO:0004124">
    <property type="term" value="F:cysteine synthase activity"/>
    <property type="evidence" value="ECO:0007669"/>
    <property type="project" value="UniProtKB-EC"/>
</dbReference>
<evidence type="ECO:0000256" key="11">
    <source>
        <dbReference type="PIRSR" id="PIRSR605856-51"/>
    </source>
</evidence>
<dbReference type="InterPro" id="IPR036052">
    <property type="entry name" value="TrpB-like_PALP_sf"/>
</dbReference>
<evidence type="ECO:0000256" key="7">
    <source>
        <dbReference type="ARBA" id="ARBA00022898"/>
    </source>
</evidence>
<feature type="binding site" evidence="10">
    <location>
        <begin position="179"/>
        <end position="183"/>
    </location>
    <ligand>
        <name>pyridoxal 5'-phosphate</name>
        <dbReference type="ChEBI" id="CHEBI:597326"/>
    </ligand>
</feature>
<evidence type="ECO:0000256" key="2">
    <source>
        <dbReference type="ARBA" id="ARBA00004962"/>
    </source>
</evidence>
<proteinExistence type="inferred from homology"/>
<dbReference type="InterPro" id="IPR001216">
    <property type="entry name" value="P-phosphate_BS"/>
</dbReference>
<keyword evidence="7 10" id="KW-0663">Pyridoxal phosphate</keyword>
<comment type="caution">
    <text evidence="13">The sequence shown here is derived from an EMBL/GenBank/DDBJ whole genome shotgun (WGS) entry which is preliminary data.</text>
</comment>
<evidence type="ECO:0000256" key="9">
    <source>
        <dbReference type="ARBA" id="ARBA00047931"/>
    </source>
</evidence>
<evidence type="ECO:0000256" key="1">
    <source>
        <dbReference type="ARBA" id="ARBA00001933"/>
    </source>
</evidence>
<dbReference type="PROSITE" id="PS00901">
    <property type="entry name" value="CYS_SYNTHASE"/>
    <property type="match status" value="1"/>
</dbReference>
<evidence type="ECO:0000313" key="14">
    <source>
        <dbReference type="Proteomes" id="UP000546007"/>
    </source>
</evidence>
<feature type="binding site" evidence="10">
    <location>
        <position position="260"/>
    </location>
    <ligand>
        <name>pyridoxal 5'-phosphate</name>
        <dbReference type="ChEBI" id="CHEBI:597326"/>
    </ligand>
</feature>
<dbReference type="InterPro" id="IPR005856">
    <property type="entry name" value="Cys_synth"/>
</dbReference>
<evidence type="ECO:0000256" key="10">
    <source>
        <dbReference type="PIRSR" id="PIRSR605856-50"/>
    </source>
</evidence>
<keyword evidence="14" id="KW-1185">Reference proteome</keyword>
<dbReference type="Gene3D" id="3.40.50.1100">
    <property type="match status" value="2"/>
</dbReference>
<protein>
    <recommendedName>
        <fullName evidence="4">cysteine synthase</fullName>
        <ecNumber evidence="4">2.5.1.47</ecNumber>
    </recommendedName>
</protein>
<dbReference type="PANTHER" id="PTHR10314">
    <property type="entry name" value="CYSTATHIONINE BETA-SYNTHASE"/>
    <property type="match status" value="1"/>
</dbReference>
<dbReference type="EC" id="2.5.1.47" evidence="4"/>
<evidence type="ECO:0000256" key="4">
    <source>
        <dbReference type="ARBA" id="ARBA00012681"/>
    </source>
</evidence>
<dbReference type="NCBIfam" id="TIGR01136">
    <property type="entry name" value="cysKM"/>
    <property type="match status" value="1"/>
</dbReference>
<evidence type="ECO:0000256" key="3">
    <source>
        <dbReference type="ARBA" id="ARBA00007103"/>
    </source>
</evidence>
<dbReference type="GO" id="GO:0006535">
    <property type="term" value="P:cysteine biosynthetic process from serine"/>
    <property type="evidence" value="ECO:0007669"/>
    <property type="project" value="InterPro"/>
</dbReference>
<dbReference type="Proteomes" id="UP000546007">
    <property type="component" value="Unassembled WGS sequence"/>
</dbReference>
<dbReference type="InterPro" id="IPR001926">
    <property type="entry name" value="TrpB-like_PALP"/>
</dbReference>
<sequence length="303" mass="33227">MLVKKNILETIGHTPMVRINRLGQNPNVNIYAKLEGFNPTGSIKDRIALQMIEQAEREGRLMPGKTIIEPTSGNTGIGLAIIGIVKGYPVEIVMSEAVSVERRKIIRSYGGKVILTPAAEGTDGAIRKAHQLVEENPGKYFMPDQFSNAGNYQAHYENTAIEIWQQMEGEVDYLVSALGTSGTIMGISRFLKRCKPDIKVVSAHPVKGHYIQGLKNMEEAIVPAIYDPSRIDIQVMVESEEAIAMAREIIVREGIFAGMSSGAAMVAALKTAEQIDTGNIVVIFPDRAEKYLSTSMFGNLVDY</sequence>
<dbReference type="FunFam" id="3.40.50.1100:FF:000006">
    <property type="entry name" value="Cysteine synthase"/>
    <property type="match status" value="1"/>
</dbReference>
<comment type="pathway">
    <text evidence="2">Amino-acid biosynthesis; L-cysteine biosynthesis; L-cysteine from L-serine: step 2/2.</text>
</comment>
<comment type="cofactor">
    <cofactor evidence="1 10">
        <name>pyridoxal 5'-phosphate</name>
        <dbReference type="ChEBI" id="CHEBI:597326"/>
    </cofactor>
</comment>
<dbReference type="SUPFAM" id="SSF53686">
    <property type="entry name" value="Tryptophan synthase beta subunit-like PLP-dependent enzymes"/>
    <property type="match status" value="1"/>
</dbReference>
<keyword evidence="6 13" id="KW-0808">Transferase</keyword>
<dbReference type="AlphaFoldDB" id="A0A7W6HY62"/>
<accession>A0A7W6HY62</accession>
<dbReference type="InterPro" id="IPR050214">
    <property type="entry name" value="Cys_Synth/Cystath_Beta-Synth"/>
</dbReference>
<dbReference type="Pfam" id="PF00291">
    <property type="entry name" value="PALP"/>
    <property type="match status" value="1"/>
</dbReference>
<keyword evidence="8" id="KW-0198">Cysteine biosynthesis</keyword>
<feature type="binding site" evidence="10">
    <location>
        <position position="74"/>
    </location>
    <ligand>
        <name>pyridoxal 5'-phosphate</name>
        <dbReference type="ChEBI" id="CHEBI:597326"/>
    </ligand>
</feature>
<comment type="similarity">
    <text evidence="3">Belongs to the cysteine synthase/cystathionine beta-synthase family.</text>
</comment>
<dbReference type="CDD" id="cd01561">
    <property type="entry name" value="CBS_like"/>
    <property type="match status" value="1"/>
</dbReference>
<gene>
    <name evidence="13" type="ORF">GGR14_002328</name>
</gene>
<evidence type="ECO:0000256" key="8">
    <source>
        <dbReference type="ARBA" id="ARBA00023192"/>
    </source>
</evidence>
<evidence type="ECO:0000256" key="6">
    <source>
        <dbReference type="ARBA" id="ARBA00022679"/>
    </source>
</evidence>